<feature type="domain" description="Calcineurin-like phosphoesterase" evidence="3">
    <location>
        <begin position="57"/>
        <end position="264"/>
    </location>
</feature>
<name>A0ABQ5KTB6_9EUKA</name>
<keyword evidence="1" id="KW-0378">Hydrolase</keyword>
<dbReference type="PANTHER" id="PTHR10340">
    <property type="entry name" value="SPHINGOMYELIN PHOSPHODIESTERASE"/>
    <property type="match status" value="1"/>
</dbReference>
<dbReference type="InterPro" id="IPR004843">
    <property type="entry name" value="Calcineurin-like_PHP"/>
</dbReference>
<dbReference type="Pfam" id="PF00149">
    <property type="entry name" value="Metallophos"/>
    <property type="match status" value="1"/>
</dbReference>
<sequence length="400" mass="44962">MTDIHYDSLYIDTGSSSTFCRLESASVDDLGTYGRYGCDAPKPLVDVMMEDLQLYLSDHDDVTQVITLGDFPAHEYTNQSDWLHSFMNSTSFLFSAVDAVSDVPIFPTIGNDDCYPNYTIPAGSSDLLDIITLVFDNFFESDEEAEFFAEFGGLKRELSDTITLLSFNSIYYSPKHNSKKLHVLRGEKVEYEDDPAGQFAWLESEFQIAQEAGKSVWLATHIPPGVNAYDSRDQWVDQYTDSFLDILAQYPNLVTAFFSGHYHQVEYKFVAETPIFVCPGISACNGNNPGYSIFEYDDSTGLIVNQTVRFLDIRNANRDSDTSVSQLMSYSDAYPSTIDEGFISGLSLSELAEDIRTNVKIWEQYYDYQLLGYNPSRGQTACASVVSTETTYDQCDIAED</sequence>
<dbReference type="Proteomes" id="UP001057375">
    <property type="component" value="Unassembled WGS sequence"/>
</dbReference>
<evidence type="ECO:0000313" key="4">
    <source>
        <dbReference type="EMBL" id="GKT35705.1"/>
    </source>
</evidence>
<gene>
    <name evidence="4" type="ORF">ADUPG1_008808</name>
</gene>
<organism evidence="4 5">
    <name type="scientific">Aduncisulcus paluster</name>
    <dbReference type="NCBI Taxonomy" id="2918883"/>
    <lineage>
        <taxon>Eukaryota</taxon>
        <taxon>Metamonada</taxon>
        <taxon>Carpediemonas-like organisms</taxon>
        <taxon>Aduncisulcus</taxon>
    </lineage>
</organism>
<evidence type="ECO:0000256" key="1">
    <source>
        <dbReference type="ARBA" id="ARBA00022801"/>
    </source>
</evidence>
<comment type="caution">
    <text evidence="4">The sequence shown here is derived from an EMBL/GenBank/DDBJ whole genome shotgun (WGS) entry which is preliminary data.</text>
</comment>
<keyword evidence="5" id="KW-1185">Reference proteome</keyword>
<evidence type="ECO:0000313" key="5">
    <source>
        <dbReference type="Proteomes" id="UP001057375"/>
    </source>
</evidence>
<proteinExistence type="predicted"/>
<dbReference type="Gene3D" id="3.60.21.10">
    <property type="match status" value="1"/>
</dbReference>
<reference evidence="4" key="1">
    <citation type="submission" date="2022-03" db="EMBL/GenBank/DDBJ databases">
        <title>Draft genome sequence of Aduncisulcus paluster, a free-living microaerophilic Fornicata.</title>
        <authorList>
            <person name="Yuyama I."/>
            <person name="Kume K."/>
            <person name="Tamura T."/>
            <person name="Inagaki Y."/>
            <person name="Hashimoto T."/>
        </authorList>
    </citation>
    <scope>NUCLEOTIDE SEQUENCE</scope>
    <source>
        <strain evidence="4">NY0171</strain>
    </source>
</reference>
<accession>A0ABQ5KTB6</accession>
<keyword evidence="2" id="KW-0325">Glycoprotein</keyword>
<evidence type="ECO:0000259" key="3">
    <source>
        <dbReference type="Pfam" id="PF00149"/>
    </source>
</evidence>
<dbReference type="InterPro" id="IPR029052">
    <property type="entry name" value="Metallo-depent_PP-like"/>
</dbReference>
<protein>
    <recommendedName>
        <fullName evidence="3">Calcineurin-like phosphoesterase domain-containing protein</fullName>
    </recommendedName>
</protein>
<evidence type="ECO:0000256" key="2">
    <source>
        <dbReference type="ARBA" id="ARBA00023180"/>
    </source>
</evidence>
<dbReference type="SUPFAM" id="SSF56300">
    <property type="entry name" value="Metallo-dependent phosphatases"/>
    <property type="match status" value="1"/>
</dbReference>
<dbReference type="PANTHER" id="PTHR10340:SF57">
    <property type="entry name" value="METALLOPHOS DOMAIN-CONTAINING PROTEIN"/>
    <property type="match status" value="1"/>
</dbReference>
<dbReference type="EMBL" id="BQXS01011048">
    <property type="protein sequence ID" value="GKT35705.1"/>
    <property type="molecule type" value="Genomic_DNA"/>
</dbReference>